<evidence type="ECO:0000313" key="2">
    <source>
        <dbReference type="Proteomes" id="UP000283374"/>
    </source>
</evidence>
<organism evidence="1 2">
    <name type="scientific">Cellulomonas rhizosphaerae</name>
    <dbReference type="NCBI Taxonomy" id="2293719"/>
    <lineage>
        <taxon>Bacteria</taxon>
        <taxon>Bacillati</taxon>
        <taxon>Actinomycetota</taxon>
        <taxon>Actinomycetes</taxon>
        <taxon>Micrococcales</taxon>
        <taxon>Cellulomonadaceae</taxon>
        <taxon>Cellulomonas</taxon>
    </lineage>
</organism>
<dbReference type="Proteomes" id="UP000283374">
    <property type="component" value="Unassembled WGS sequence"/>
</dbReference>
<proteinExistence type="predicted"/>
<reference evidence="1 2" key="1">
    <citation type="submission" date="2018-08" db="EMBL/GenBank/DDBJ databases">
        <title>Cellulomonas rhizosphaerae sp. nov., a novel actinomycete isolated from soil.</title>
        <authorList>
            <person name="Tian Y."/>
        </authorList>
    </citation>
    <scope>NUCLEOTIDE SEQUENCE [LARGE SCALE GENOMIC DNA]</scope>
    <source>
        <strain evidence="1 2">NEAU-TCZ24</strain>
    </source>
</reference>
<keyword evidence="2" id="KW-1185">Reference proteome</keyword>
<evidence type="ECO:0000313" key="1">
    <source>
        <dbReference type="EMBL" id="RHA37750.1"/>
    </source>
</evidence>
<dbReference type="EMBL" id="QWKP01000220">
    <property type="protein sequence ID" value="RHA37750.1"/>
    <property type="molecule type" value="Genomic_DNA"/>
</dbReference>
<protein>
    <submittedName>
        <fullName evidence="1">Uncharacterized protein</fullName>
    </submittedName>
</protein>
<gene>
    <name evidence="1" type="ORF">D1825_16035</name>
</gene>
<accession>A0A413RHT3</accession>
<comment type="caution">
    <text evidence="1">The sequence shown here is derived from an EMBL/GenBank/DDBJ whole genome shotgun (WGS) entry which is preliminary data.</text>
</comment>
<name>A0A413RHT3_9CELL</name>
<sequence>MVVISWEGTRAAGGGDPSVLLGDQVILVLEPLSADAEFSVCITGRVVQIEQLRDAVERP</sequence>
<dbReference type="AlphaFoldDB" id="A0A413RHT3"/>